<dbReference type="InterPro" id="IPR036910">
    <property type="entry name" value="HMG_box_dom_sf"/>
</dbReference>
<dbReference type="OrthoDB" id="6247875at2759"/>
<organism evidence="2 3">
    <name type="scientific">Racocetra fulgida</name>
    <dbReference type="NCBI Taxonomy" id="60492"/>
    <lineage>
        <taxon>Eukaryota</taxon>
        <taxon>Fungi</taxon>
        <taxon>Fungi incertae sedis</taxon>
        <taxon>Mucoromycota</taxon>
        <taxon>Glomeromycotina</taxon>
        <taxon>Glomeromycetes</taxon>
        <taxon>Diversisporales</taxon>
        <taxon>Gigasporaceae</taxon>
        <taxon>Racocetra</taxon>
    </lineage>
</organism>
<gene>
    <name evidence="2" type="ORF">RFULGI_LOCUS7778</name>
</gene>
<evidence type="ECO:0000259" key="1">
    <source>
        <dbReference type="Pfam" id="PF00505"/>
    </source>
</evidence>
<accession>A0A9N9GTE6</accession>
<dbReference type="Proteomes" id="UP000789396">
    <property type="component" value="Unassembled WGS sequence"/>
</dbReference>
<dbReference type="EMBL" id="CAJVPZ010011698">
    <property type="protein sequence ID" value="CAG8632706.1"/>
    <property type="molecule type" value="Genomic_DNA"/>
</dbReference>
<feature type="domain" description="HMG box" evidence="1">
    <location>
        <begin position="73"/>
        <end position="128"/>
    </location>
</feature>
<dbReference type="AlphaFoldDB" id="A0A9N9GTE6"/>
<sequence length="321" mass="36805">MNGQGQLSLLVDNQPAPRVCVFINSINDPEIQKEINDPVIQKEINDPQLINLPFPPKINPHDLVVPRSDGHVSRPPNTFMIYRKRFVETARAAGYNLPMNIISSMASKSWENESDNVKKEYRRIAREAFDYFNELFPKTKPKKKRDQWRNVSFDKFTYKTKIPKSLKSVNNDKSTKLTEFEIVLNHDLSFPEMPGDLNDINSLKLNPNFFVDRTDLFDNQNAYPSPDISLAARSNSSPGIDKESEFNSEPLTAQNFCHFMGGDINDTLIVDTLGFSNETPKTSPFGTFDTQNTCVLNDFINFDNFSEMNEMSYEQLPFNSY</sequence>
<name>A0A9N9GTE6_9GLOM</name>
<proteinExistence type="predicted"/>
<evidence type="ECO:0000313" key="2">
    <source>
        <dbReference type="EMBL" id="CAG8632706.1"/>
    </source>
</evidence>
<dbReference type="Gene3D" id="1.10.30.10">
    <property type="entry name" value="High mobility group box domain"/>
    <property type="match status" value="1"/>
</dbReference>
<dbReference type="InterPro" id="IPR009071">
    <property type="entry name" value="HMG_box_dom"/>
</dbReference>
<keyword evidence="3" id="KW-1185">Reference proteome</keyword>
<dbReference type="SUPFAM" id="SSF47095">
    <property type="entry name" value="HMG-box"/>
    <property type="match status" value="1"/>
</dbReference>
<evidence type="ECO:0000313" key="3">
    <source>
        <dbReference type="Proteomes" id="UP000789396"/>
    </source>
</evidence>
<dbReference type="Pfam" id="PF00505">
    <property type="entry name" value="HMG_box"/>
    <property type="match status" value="1"/>
</dbReference>
<reference evidence="2" key="1">
    <citation type="submission" date="2021-06" db="EMBL/GenBank/DDBJ databases">
        <authorList>
            <person name="Kallberg Y."/>
            <person name="Tangrot J."/>
            <person name="Rosling A."/>
        </authorList>
    </citation>
    <scope>NUCLEOTIDE SEQUENCE</scope>
    <source>
        <strain evidence="2">IN212</strain>
    </source>
</reference>
<comment type="caution">
    <text evidence="2">The sequence shown here is derived from an EMBL/GenBank/DDBJ whole genome shotgun (WGS) entry which is preliminary data.</text>
</comment>
<protein>
    <submittedName>
        <fullName evidence="2">7126_t:CDS:1</fullName>
    </submittedName>
</protein>